<dbReference type="Pfam" id="PF14659">
    <property type="entry name" value="Phage_int_SAM_3"/>
    <property type="match status" value="1"/>
</dbReference>
<dbReference type="SUPFAM" id="SSF56349">
    <property type="entry name" value="DNA breaking-rejoining enzymes"/>
    <property type="match status" value="1"/>
</dbReference>
<proteinExistence type="inferred from homology"/>
<dbReference type="InterPro" id="IPR050090">
    <property type="entry name" value="Tyrosine_recombinase_XerCD"/>
</dbReference>
<evidence type="ECO:0000313" key="11">
    <source>
        <dbReference type="Proteomes" id="UP000218979"/>
    </source>
</evidence>
<dbReference type="Gene3D" id="1.10.150.130">
    <property type="match status" value="1"/>
</dbReference>
<evidence type="ECO:0000256" key="5">
    <source>
        <dbReference type="PROSITE-ProRule" id="PRU01248"/>
    </source>
</evidence>
<evidence type="ECO:0000313" key="10">
    <source>
        <dbReference type="Proteomes" id="UP000185655"/>
    </source>
</evidence>
<dbReference type="InterPro" id="IPR011010">
    <property type="entry name" value="DNA_brk_join_enz"/>
</dbReference>
<evidence type="ECO:0000313" key="9">
    <source>
        <dbReference type="EMBL" id="SFZ71647.1"/>
    </source>
</evidence>
<dbReference type="PROSITE" id="PS51898">
    <property type="entry name" value="TYR_RECOMBINASE"/>
    <property type="match status" value="1"/>
</dbReference>
<dbReference type="Gene3D" id="1.10.443.10">
    <property type="entry name" value="Intergrase catalytic core"/>
    <property type="match status" value="1"/>
</dbReference>
<feature type="domain" description="Core-binding (CB)" evidence="7">
    <location>
        <begin position="56"/>
        <end position="141"/>
    </location>
</feature>
<dbReference type="OrthoDB" id="9803188at2"/>
<dbReference type="InterPro" id="IPR002104">
    <property type="entry name" value="Integrase_catalytic"/>
</dbReference>
<dbReference type="Pfam" id="PF00589">
    <property type="entry name" value="Phage_integrase"/>
    <property type="match status" value="1"/>
</dbReference>
<dbReference type="PANTHER" id="PTHR30349:SF64">
    <property type="entry name" value="PROPHAGE INTEGRASE INTD-RELATED"/>
    <property type="match status" value="1"/>
</dbReference>
<keyword evidence="4" id="KW-0233">DNA recombination</keyword>
<dbReference type="EMBL" id="JXJT01000002">
    <property type="protein sequence ID" value="PCS04599.1"/>
    <property type="molecule type" value="Genomic_DNA"/>
</dbReference>
<dbReference type="InterPro" id="IPR010998">
    <property type="entry name" value="Integrase_recombinase_N"/>
</dbReference>
<dbReference type="CDD" id="cd01189">
    <property type="entry name" value="INT_ICEBs1_C_like"/>
    <property type="match status" value="1"/>
</dbReference>
<name>A0A1K2H7F6_9LACT</name>
<evidence type="ECO:0000259" key="7">
    <source>
        <dbReference type="PROSITE" id="PS51900"/>
    </source>
</evidence>
<evidence type="ECO:0000256" key="1">
    <source>
        <dbReference type="ARBA" id="ARBA00008857"/>
    </source>
</evidence>
<dbReference type="GO" id="GO:0015074">
    <property type="term" value="P:DNA integration"/>
    <property type="evidence" value="ECO:0007669"/>
    <property type="project" value="InterPro"/>
</dbReference>
<keyword evidence="2" id="KW-0229">DNA integration</keyword>
<dbReference type="PANTHER" id="PTHR30349">
    <property type="entry name" value="PHAGE INTEGRASE-RELATED"/>
    <property type="match status" value="1"/>
</dbReference>
<dbReference type="AlphaFoldDB" id="A0A1K2H7F6"/>
<evidence type="ECO:0000256" key="4">
    <source>
        <dbReference type="ARBA" id="ARBA00023172"/>
    </source>
</evidence>
<evidence type="ECO:0000256" key="2">
    <source>
        <dbReference type="ARBA" id="ARBA00022908"/>
    </source>
</evidence>
<evidence type="ECO:0000256" key="3">
    <source>
        <dbReference type="ARBA" id="ARBA00023125"/>
    </source>
</evidence>
<evidence type="ECO:0000313" key="8">
    <source>
        <dbReference type="EMBL" id="PCS04599.1"/>
    </source>
</evidence>
<dbReference type="GO" id="GO:0003677">
    <property type="term" value="F:DNA binding"/>
    <property type="evidence" value="ECO:0007669"/>
    <property type="project" value="UniProtKB-UniRule"/>
</dbReference>
<dbReference type="PROSITE" id="PS51900">
    <property type="entry name" value="CB"/>
    <property type="match status" value="1"/>
</dbReference>
<dbReference type="InterPro" id="IPR004107">
    <property type="entry name" value="Integrase_SAM-like_N"/>
</dbReference>
<organism evidence="9 10">
    <name type="scientific">Pseudolactococcus chungangensis CAU 28 = DSM 22330</name>
    <dbReference type="NCBI Taxonomy" id="1122154"/>
    <lineage>
        <taxon>Bacteria</taxon>
        <taxon>Bacillati</taxon>
        <taxon>Bacillota</taxon>
        <taxon>Bacilli</taxon>
        <taxon>Lactobacillales</taxon>
        <taxon>Streptococcaceae</taxon>
        <taxon>Pseudolactococcus</taxon>
    </lineage>
</organism>
<evidence type="ECO:0000259" key="6">
    <source>
        <dbReference type="PROSITE" id="PS51898"/>
    </source>
</evidence>
<dbReference type="Pfam" id="PF14657">
    <property type="entry name" value="Arm-DNA-bind_4"/>
    <property type="match status" value="1"/>
</dbReference>
<keyword evidence="3 5" id="KW-0238">DNA-binding</keyword>
<sequence length="356" mass="41887">MAYFRKRNNNTWEYRISYKDSTGNNKIKSKSGFKTKAEAKQFALEAELMLSYDTMTDKNVLISDFFDRWAEIHKRPHISEVTWQKYKQTKKHIEMYMPNIKIIDITATYYQEVLNQFGQKYSQETIENFHYHIKSAMKIAVHEKIIDENFADFAKAKSQKQPRSVEDKFLQEDEYLSLINETENNIKYKSYFALYLIAVTGLRFAEALGLTWDDIDWEANIISINKTWNYSITNDWADTKNEASKRKVPISNKTLDLLRDYQSNFWEYNECNRIIFGVSNAACNKTLKRLTGKNVHPHSLRHTYASFLILKGIDLISISKILGHENLNITLKVYAHQLKKLENKNFKMVNSIFNGL</sequence>
<comment type="similarity">
    <text evidence="1">Belongs to the 'phage' integrase family.</text>
</comment>
<reference evidence="9 10" key="2">
    <citation type="submission" date="2016-11" db="EMBL/GenBank/DDBJ databases">
        <authorList>
            <person name="Jaros S."/>
            <person name="Januszkiewicz K."/>
            <person name="Wedrychowicz H."/>
        </authorList>
    </citation>
    <scope>NUCLEOTIDE SEQUENCE [LARGE SCALE GENOMIC DNA]</scope>
    <source>
        <strain evidence="9 10">DSM 22330</strain>
    </source>
</reference>
<feature type="domain" description="Tyr recombinase" evidence="6">
    <location>
        <begin position="165"/>
        <end position="348"/>
    </location>
</feature>
<dbReference type="Proteomes" id="UP000185655">
    <property type="component" value="Unassembled WGS sequence"/>
</dbReference>
<accession>A0A1K2H7F6</accession>
<gene>
    <name evidence="8" type="ORF">RR45_GL000914</name>
    <name evidence="9" type="ORF">SAMN02746068_00455</name>
</gene>
<reference evidence="8 11" key="1">
    <citation type="submission" date="2014-12" db="EMBL/GenBank/DDBJ databases">
        <title>Draft genome sequences of 10 type strains of Lactococcus.</title>
        <authorList>
            <person name="Sun Z."/>
            <person name="Zhong Z."/>
            <person name="Liu W."/>
            <person name="Zhang W."/>
            <person name="Zhang H."/>
        </authorList>
    </citation>
    <scope>NUCLEOTIDE SEQUENCE [LARGE SCALE GENOMIC DNA]</scope>
    <source>
        <strain evidence="8 11">DSM 22330</strain>
    </source>
</reference>
<dbReference type="STRING" id="1122154.SAMN02746068_00455"/>
<dbReference type="InterPro" id="IPR013762">
    <property type="entry name" value="Integrase-like_cat_sf"/>
</dbReference>
<dbReference type="EMBL" id="FPKS01000002">
    <property type="protein sequence ID" value="SFZ71647.1"/>
    <property type="molecule type" value="Genomic_DNA"/>
</dbReference>
<dbReference type="InterPro" id="IPR028259">
    <property type="entry name" value="AP2-like_int_N"/>
</dbReference>
<keyword evidence="11" id="KW-1185">Reference proteome</keyword>
<dbReference type="InterPro" id="IPR044068">
    <property type="entry name" value="CB"/>
</dbReference>
<dbReference type="GO" id="GO:0006310">
    <property type="term" value="P:DNA recombination"/>
    <property type="evidence" value="ECO:0007669"/>
    <property type="project" value="UniProtKB-KW"/>
</dbReference>
<dbReference type="Proteomes" id="UP000218979">
    <property type="component" value="Unassembled WGS sequence"/>
</dbReference>
<protein>
    <submittedName>
        <fullName evidence="9">Site-specific recombinase XerD</fullName>
    </submittedName>
</protein>
<dbReference type="RefSeq" id="WP_031366569.1">
    <property type="nucleotide sequence ID" value="NZ_FPKS01000002.1"/>
</dbReference>